<proteinExistence type="inferred from homology"/>
<accession>A0AAN8W773</accession>
<comment type="caution">
    <text evidence="5">The sequence shown here is derived from an EMBL/GenBank/DDBJ whole genome shotgun (WGS) entry which is preliminary data.</text>
</comment>
<comment type="similarity">
    <text evidence="1">Belongs to the PPR family. P subfamily.</text>
</comment>
<sequence>MQISLHRFMRTSNRLSSLLSSKTNFHILTSHSHSHSFSSSCSTSDLSNPPNHQNPLLKPGFTSSDIDEALRAQSDSDLALHIFRWTAQQHGYKHDHVTYLTMIRLAISGKRYSQAETLIEEVLAEACSINQMKASGVISDVFVSNMIIKACSKCLELDEAIRVFHEMGLYGCEPNAYSYNYIINGFCGKGRVRQGLGFYKEMRKKNLVPSGATYMILICSLSLEAMFEDAVKVVLDMLGYSRGPDLLTLGGNYHGAGTFYDVLRGRLRDNYHRAGSEVRNLDLIGDEFPTKMDPADETYGDSDVLTGKFCAFRIAAFQICNSRILLLPSIQLLWEVHLVTNVKAIFVQVKPRHSQRAPGQVSDRARMQCNVWLILTLY</sequence>
<dbReference type="Proteomes" id="UP001370490">
    <property type="component" value="Unassembled WGS sequence"/>
</dbReference>
<dbReference type="EMBL" id="JBAMMX010000005">
    <property type="protein sequence ID" value="KAK6940482.1"/>
    <property type="molecule type" value="Genomic_DNA"/>
</dbReference>
<gene>
    <name evidence="5" type="ORF">RJ641_030013</name>
</gene>
<evidence type="ECO:0000313" key="6">
    <source>
        <dbReference type="Proteomes" id="UP001370490"/>
    </source>
</evidence>
<feature type="region of interest" description="Disordered" evidence="4">
    <location>
        <begin position="39"/>
        <end position="58"/>
    </location>
</feature>
<dbReference type="PROSITE" id="PS51375">
    <property type="entry name" value="PPR"/>
    <property type="match status" value="2"/>
</dbReference>
<dbReference type="PANTHER" id="PTHR47447">
    <property type="entry name" value="OS03G0856100 PROTEIN"/>
    <property type="match status" value="1"/>
</dbReference>
<keyword evidence="6" id="KW-1185">Reference proteome</keyword>
<dbReference type="InterPro" id="IPR002885">
    <property type="entry name" value="PPR_rpt"/>
</dbReference>
<dbReference type="AlphaFoldDB" id="A0AAN8W773"/>
<evidence type="ECO:0000256" key="1">
    <source>
        <dbReference type="ARBA" id="ARBA00007626"/>
    </source>
</evidence>
<dbReference type="Pfam" id="PF13041">
    <property type="entry name" value="PPR_2"/>
    <property type="match status" value="1"/>
</dbReference>
<organism evidence="5 6">
    <name type="scientific">Dillenia turbinata</name>
    <dbReference type="NCBI Taxonomy" id="194707"/>
    <lineage>
        <taxon>Eukaryota</taxon>
        <taxon>Viridiplantae</taxon>
        <taxon>Streptophyta</taxon>
        <taxon>Embryophyta</taxon>
        <taxon>Tracheophyta</taxon>
        <taxon>Spermatophyta</taxon>
        <taxon>Magnoliopsida</taxon>
        <taxon>eudicotyledons</taxon>
        <taxon>Gunneridae</taxon>
        <taxon>Pentapetalae</taxon>
        <taxon>Dilleniales</taxon>
        <taxon>Dilleniaceae</taxon>
        <taxon>Dillenia</taxon>
    </lineage>
</organism>
<evidence type="ECO:0000256" key="2">
    <source>
        <dbReference type="ARBA" id="ARBA00022737"/>
    </source>
</evidence>
<dbReference type="InterPro" id="IPR011990">
    <property type="entry name" value="TPR-like_helical_dom_sf"/>
</dbReference>
<keyword evidence="2" id="KW-0677">Repeat</keyword>
<evidence type="ECO:0000256" key="4">
    <source>
        <dbReference type="SAM" id="MobiDB-lite"/>
    </source>
</evidence>
<protein>
    <submittedName>
        <fullName evidence="5">Pentatricopeptide repeat</fullName>
    </submittedName>
</protein>
<dbReference type="PANTHER" id="PTHR47447:SF17">
    <property type="entry name" value="OS12G0638900 PROTEIN"/>
    <property type="match status" value="1"/>
</dbReference>
<reference evidence="5 6" key="1">
    <citation type="submission" date="2023-12" db="EMBL/GenBank/DDBJ databases">
        <title>A high-quality genome assembly for Dillenia turbinata (Dilleniales).</title>
        <authorList>
            <person name="Chanderbali A."/>
        </authorList>
    </citation>
    <scope>NUCLEOTIDE SEQUENCE [LARGE SCALE GENOMIC DNA]</scope>
    <source>
        <strain evidence="5">LSX21</strain>
        <tissue evidence="5">Leaf</tissue>
    </source>
</reference>
<dbReference type="NCBIfam" id="TIGR00756">
    <property type="entry name" value="PPR"/>
    <property type="match status" value="2"/>
</dbReference>
<feature type="repeat" description="PPR" evidence="3">
    <location>
        <begin position="140"/>
        <end position="174"/>
    </location>
</feature>
<evidence type="ECO:0000256" key="3">
    <source>
        <dbReference type="PROSITE-ProRule" id="PRU00708"/>
    </source>
</evidence>
<name>A0AAN8W773_9MAGN</name>
<evidence type="ECO:0000313" key="5">
    <source>
        <dbReference type="EMBL" id="KAK6940482.1"/>
    </source>
</evidence>
<dbReference type="Gene3D" id="1.25.40.10">
    <property type="entry name" value="Tetratricopeptide repeat domain"/>
    <property type="match status" value="2"/>
</dbReference>
<feature type="repeat" description="PPR" evidence="3">
    <location>
        <begin position="175"/>
        <end position="209"/>
    </location>
</feature>